<dbReference type="GO" id="GO:0020037">
    <property type="term" value="F:heme binding"/>
    <property type="evidence" value="ECO:0007669"/>
    <property type="project" value="InterPro"/>
</dbReference>
<dbReference type="Proteomes" id="UP000672032">
    <property type="component" value="Chromosome 3"/>
</dbReference>
<dbReference type="GO" id="GO:0016705">
    <property type="term" value="F:oxidoreductase activity, acting on paired donors, with incorporation or reduction of molecular oxygen"/>
    <property type="evidence" value="ECO:0007669"/>
    <property type="project" value="InterPro"/>
</dbReference>
<keyword evidence="10" id="KW-1185">Reference proteome</keyword>
<comment type="similarity">
    <text evidence="2 7">Belongs to the cytochrome P450 family.</text>
</comment>
<gene>
    <name evidence="9" type="ORF">DSL72_002556</name>
</gene>
<dbReference type="PRINTS" id="PR00465">
    <property type="entry name" value="EP450IV"/>
</dbReference>
<keyword evidence="6 7" id="KW-0349">Heme</keyword>
<keyword evidence="4 6" id="KW-0408">Iron</keyword>
<sequence length="532" mass="59208">MDGISLTSLMILLAIGVGTYMLFAIYSGLQIDPREPPAAQSKIPYFGHVIGIMRSKFNYYVNLSHKTLHPILTIILPGTKMYVVNSLDLVQAIQKQPKTLAFPPIEAKFANTICGVSPEAHKILLTNANGDEGDWGLSMESYAAMRAALAPGAGLDKMNRVMIQNIAGSLDGLIPAGSGSVNINLSHWLRDIITLATTNSVYGPQNPFKDREVQDSFWQFESQMMSILVGILPSIFASKGLAARARVSKAFEDYLKTGGYKEGSLLMKNRYETSVKNGVPIEDIARYEVGGAIAILVNTAPAAFWLVLFLYSDPELLEEIRKEIWAVVKTSDEESGEANEVYRLDITNLKTNCPLLLSSYQESLRHRSMGTSVREVVKDTVLDGKWLLKKDCMIQMPSRIIHMDPHIWGSDVEEFNPRRFMKDQKRVRSTAFRAFGGGTTLCPGRHFATNEVLAVVSMFVMRFDIAPVVGKWSLPTTDKTNVAAVLMEPDDDIEVRVEARKGFDGRWAFGLRDSEEIFAIVDEDLTDHDRQD</sequence>
<dbReference type="InterPro" id="IPR053007">
    <property type="entry name" value="CYP450_monoxygenase_sec-met"/>
</dbReference>
<evidence type="ECO:0000256" key="5">
    <source>
        <dbReference type="ARBA" id="ARBA00023026"/>
    </source>
</evidence>
<dbReference type="PANTHER" id="PTHR47582:SF1">
    <property type="entry name" value="P450, PUTATIVE (EUROFUNG)-RELATED"/>
    <property type="match status" value="1"/>
</dbReference>
<feature type="binding site" description="axial binding residue" evidence="6">
    <location>
        <position position="442"/>
    </location>
    <ligand>
        <name>heme</name>
        <dbReference type="ChEBI" id="CHEBI:30413"/>
    </ligand>
    <ligandPart>
        <name>Fe</name>
        <dbReference type="ChEBI" id="CHEBI:18248"/>
    </ligandPart>
</feature>
<evidence type="ECO:0008006" key="11">
    <source>
        <dbReference type="Google" id="ProtNLM"/>
    </source>
</evidence>
<dbReference type="GO" id="GO:0005506">
    <property type="term" value="F:iron ion binding"/>
    <property type="evidence" value="ECO:0007669"/>
    <property type="project" value="InterPro"/>
</dbReference>
<keyword evidence="7" id="KW-0503">Monooxygenase</keyword>
<keyword evidence="8" id="KW-0472">Membrane</keyword>
<evidence type="ECO:0000256" key="3">
    <source>
        <dbReference type="ARBA" id="ARBA00022723"/>
    </source>
</evidence>
<dbReference type="Pfam" id="PF00067">
    <property type="entry name" value="p450"/>
    <property type="match status" value="1"/>
</dbReference>
<dbReference type="GO" id="GO:0004497">
    <property type="term" value="F:monooxygenase activity"/>
    <property type="evidence" value="ECO:0007669"/>
    <property type="project" value="UniProtKB-KW"/>
</dbReference>
<dbReference type="Gene3D" id="1.10.630.10">
    <property type="entry name" value="Cytochrome P450"/>
    <property type="match status" value="1"/>
</dbReference>
<dbReference type="InterPro" id="IPR017972">
    <property type="entry name" value="Cyt_P450_CS"/>
</dbReference>
<comment type="cofactor">
    <cofactor evidence="1 6">
        <name>heme</name>
        <dbReference type="ChEBI" id="CHEBI:30413"/>
    </cofactor>
</comment>
<keyword evidence="7" id="KW-0560">Oxidoreductase</keyword>
<keyword evidence="8" id="KW-0812">Transmembrane</keyword>
<feature type="transmembrane region" description="Helical" evidence="8">
    <location>
        <begin position="289"/>
        <end position="311"/>
    </location>
</feature>
<dbReference type="InterPro" id="IPR002403">
    <property type="entry name" value="Cyt_P450_E_grp-IV"/>
</dbReference>
<evidence type="ECO:0000256" key="7">
    <source>
        <dbReference type="RuleBase" id="RU000461"/>
    </source>
</evidence>
<dbReference type="OrthoDB" id="1470350at2759"/>
<evidence type="ECO:0000256" key="4">
    <source>
        <dbReference type="ARBA" id="ARBA00023004"/>
    </source>
</evidence>
<protein>
    <recommendedName>
        <fullName evidence="11">Cytochrome P450</fullName>
    </recommendedName>
</protein>
<accession>A0A8A3PCU0</accession>
<dbReference type="InterPro" id="IPR036396">
    <property type="entry name" value="Cyt_P450_sf"/>
</dbReference>
<dbReference type="AlphaFoldDB" id="A0A8A3PCU0"/>
<keyword evidence="5" id="KW-0843">Virulence</keyword>
<evidence type="ECO:0000256" key="6">
    <source>
        <dbReference type="PIRSR" id="PIRSR602403-1"/>
    </source>
</evidence>
<keyword evidence="3 6" id="KW-0479">Metal-binding</keyword>
<evidence type="ECO:0000256" key="2">
    <source>
        <dbReference type="ARBA" id="ARBA00010617"/>
    </source>
</evidence>
<dbReference type="SUPFAM" id="SSF48264">
    <property type="entry name" value="Cytochrome P450"/>
    <property type="match status" value="1"/>
</dbReference>
<dbReference type="EMBL" id="CP063407">
    <property type="protein sequence ID" value="QSZ32972.1"/>
    <property type="molecule type" value="Genomic_DNA"/>
</dbReference>
<dbReference type="PANTHER" id="PTHR47582">
    <property type="entry name" value="P450, PUTATIVE (EUROFUNG)-RELATED"/>
    <property type="match status" value="1"/>
</dbReference>
<proteinExistence type="inferred from homology"/>
<organism evidence="9 10">
    <name type="scientific">Monilinia vaccinii-corymbosi</name>
    <dbReference type="NCBI Taxonomy" id="61207"/>
    <lineage>
        <taxon>Eukaryota</taxon>
        <taxon>Fungi</taxon>
        <taxon>Dikarya</taxon>
        <taxon>Ascomycota</taxon>
        <taxon>Pezizomycotina</taxon>
        <taxon>Leotiomycetes</taxon>
        <taxon>Helotiales</taxon>
        <taxon>Sclerotiniaceae</taxon>
        <taxon>Monilinia</taxon>
    </lineage>
</organism>
<evidence type="ECO:0000256" key="1">
    <source>
        <dbReference type="ARBA" id="ARBA00001971"/>
    </source>
</evidence>
<evidence type="ECO:0000313" key="10">
    <source>
        <dbReference type="Proteomes" id="UP000672032"/>
    </source>
</evidence>
<reference evidence="9" key="1">
    <citation type="submission" date="2020-10" db="EMBL/GenBank/DDBJ databases">
        <title>Genome Sequence of Monilinia vaccinii-corymbosi Sheds Light on Mummy Berry Disease Infection of Blueberry and Mating Type.</title>
        <authorList>
            <person name="Yow A.G."/>
            <person name="Zhang Y."/>
            <person name="Bansal K."/>
            <person name="Eacker S.M."/>
            <person name="Sullivan S."/>
            <person name="Liachko I."/>
            <person name="Cubeta M.A."/>
            <person name="Rollins J.A."/>
            <person name="Ashrafi H."/>
        </authorList>
    </citation>
    <scope>NUCLEOTIDE SEQUENCE</scope>
    <source>
        <strain evidence="9">RL-1</strain>
    </source>
</reference>
<feature type="transmembrane region" description="Helical" evidence="8">
    <location>
        <begin position="6"/>
        <end position="26"/>
    </location>
</feature>
<evidence type="ECO:0000313" key="9">
    <source>
        <dbReference type="EMBL" id="QSZ32972.1"/>
    </source>
</evidence>
<dbReference type="CDD" id="cd11040">
    <property type="entry name" value="CYP7_CYP8-like"/>
    <property type="match status" value="1"/>
</dbReference>
<dbReference type="InterPro" id="IPR001128">
    <property type="entry name" value="Cyt_P450"/>
</dbReference>
<dbReference type="PROSITE" id="PS00086">
    <property type="entry name" value="CYTOCHROME_P450"/>
    <property type="match status" value="1"/>
</dbReference>
<evidence type="ECO:0000256" key="8">
    <source>
        <dbReference type="SAM" id="Phobius"/>
    </source>
</evidence>
<name>A0A8A3PCU0_9HELO</name>
<keyword evidence="8" id="KW-1133">Transmembrane helix</keyword>